<dbReference type="OrthoDB" id="10004862at2759"/>
<dbReference type="PANTHER" id="PTHR35870">
    <property type="entry name" value="PROTEIN, PUTATIVE (AFU_ORTHOLOGUE AFUA_5G03330)-RELATED"/>
    <property type="match status" value="1"/>
</dbReference>
<name>A0A0L0NHG4_TOLOC</name>
<accession>A0A0L0NHG4</accession>
<reference evidence="2 3" key="1">
    <citation type="journal article" date="2015" name="BMC Genomics">
        <title>The genome of the truffle-parasite Tolypocladium ophioglossoides and the evolution of antifungal peptaibiotics.</title>
        <authorList>
            <person name="Quandt C.A."/>
            <person name="Bushley K.E."/>
            <person name="Spatafora J.W."/>
        </authorList>
    </citation>
    <scope>NUCLEOTIDE SEQUENCE [LARGE SCALE GENOMIC DNA]</scope>
    <source>
        <strain evidence="2 3">CBS 100239</strain>
    </source>
</reference>
<dbReference type="GO" id="GO:0016491">
    <property type="term" value="F:oxidoreductase activity"/>
    <property type="evidence" value="ECO:0007669"/>
    <property type="project" value="UniProtKB-KW"/>
</dbReference>
<evidence type="ECO:0000256" key="1">
    <source>
        <dbReference type="ARBA" id="ARBA00023002"/>
    </source>
</evidence>
<proteinExistence type="predicted"/>
<dbReference type="Pfam" id="PF14027">
    <property type="entry name" value="Questin_oxidase"/>
    <property type="match status" value="1"/>
</dbReference>
<dbReference type="AlphaFoldDB" id="A0A0L0NHG4"/>
<protein>
    <submittedName>
        <fullName evidence="2">Oxidoreductase AflY</fullName>
    </submittedName>
</protein>
<keyword evidence="1" id="KW-0560">Oxidoreductase</keyword>
<organism evidence="2 3">
    <name type="scientific">Tolypocladium ophioglossoides (strain CBS 100239)</name>
    <name type="common">Snaketongue truffleclub</name>
    <name type="synonym">Elaphocordyceps ophioglossoides</name>
    <dbReference type="NCBI Taxonomy" id="1163406"/>
    <lineage>
        <taxon>Eukaryota</taxon>
        <taxon>Fungi</taxon>
        <taxon>Dikarya</taxon>
        <taxon>Ascomycota</taxon>
        <taxon>Pezizomycotina</taxon>
        <taxon>Sordariomycetes</taxon>
        <taxon>Hypocreomycetidae</taxon>
        <taxon>Hypocreales</taxon>
        <taxon>Ophiocordycipitaceae</taxon>
        <taxon>Tolypocladium</taxon>
    </lineage>
</organism>
<evidence type="ECO:0000313" key="2">
    <source>
        <dbReference type="EMBL" id="KND93504.1"/>
    </source>
</evidence>
<dbReference type="Proteomes" id="UP000036947">
    <property type="component" value="Unassembled WGS sequence"/>
</dbReference>
<keyword evidence="3" id="KW-1185">Reference proteome</keyword>
<dbReference type="PANTHER" id="PTHR35870:SF1">
    <property type="entry name" value="PROTEIN, PUTATIVE (AFU_ORTHOLOGUE AFUA_5G03330)-RELATED"/>
    <property type="match status" value="1"/>
</dbReference>
<evidence type="ECO:0000313" key="3">
    <source>
        <dbReference type="Proteomes" id="UP000036947"/>
    </source>
</evidence>
<dbReference type="STRING" id="1163406.A0A0L0NHG4"/>
<dbReference type="EMBL" id="LFRF01000003">
    <property type="protein sequence ID" value="KND93504.1"/>
    <property type="molecule type" value="Genomic_DNA"/>
</dbReference>
<dbReference type="InterPro" id="IPR025337">
    <property type="entry name" value="Questin_oxidase-like"/>
</dbReference>
<gene>
    <name evidence="2" type="ORF">TOPH_01746</name>
</gene>
<comment type="caution">
    <text evidence="2">The sequence shown here is derived from an EMBL/GenBank/DDBJ whole genome shotgun (WGS) entry which is preliminary data.</text>
</comment>
<sequence length="439" mass="49674">MATAYRIHVPARDTGLLEVEQDEAAAAKVTELLQKDLESHHIFFNADGFHNHILHQLLTLYGTGAAPDLLQRAYDENKTYQIKAMDTHGTVVEELQNDWAASAPKYLGKGRHYADFLAFFQREIEHKGWQAVLAEYVFDDASPRSAVLRGRLYAGLLHPMIQLMYGVEWEQPAIVAEGLAQAAVHESRISEFMSKRPVAEICETIRRDNEKLATSARWEDPNRIRDGVLARAEDEAVALLAQIRVSPDEVEERTAEMIHSAAYMAAAASWNPPYIPKFDFFLIHHLTSAPFFLCLDKHAAWVPAAARARLLEWKLRLDCVEYLARGSPPLRLVDALETYSPEDAHPVAQARDLLPRFHAIVDDGHTIKTARALLLAQDVSRKWAGRPWIRIEGDEAWLKVMYMLLRGVEGDEQKWVRSTGFKEAWDGIPKATAWQVGRA</sequence>